<evidence type="ECO:0000256" key="1">
    <source>
        <dbReference type="ARBA" id="ARBA00022723"/>
    </source>
</evidence>
<feature type="domain" description="RanBP2-type" evidence="5">
    <location>
        <begin position="662"/>
        <end position="688"/>
    </location>
</feature>
<comment type="caution">
    <text evidence="6">The sequence shown here is derived from an EMBL/GenBank/DDBJ whole genome shotgun (WGS) entry which is preliminary data.</text>
</comment>
<evidence type="ECO:0000256" key="2">
    <source>
        <dbReference type="ARBA" id="ARBA00022771"/>
    </source>
</evidence>
<evidence type="ECO:0000313" key="6">
    <source>
        <dbReference type="EMBL" id="KAD2393712.1"/>
    </source>
</evidence>
<feature type="region of interest" description="Disordered" evidence="4">
    <location>
        <begin position="215"/>
        <end position="285"/>
    </location>
</feature>
<dbReference type="AlphaFoldDB" id="A0A5N6LNA3"/>
<dbReference type="EMBL" id="SZYD01000019">
    <property type="protein sequence ID" value="KAD2393712.1"/>
    <property type="molecule type" value="Genomic_DNA"/>
</dbReference>
<feature type="compositionally biased region" description="Polar residues" evidence="4">
    <location>
        <begin position="215"/>
        <end position="226"/>
    </location>
</feature>
<feature type="region of interest" description="Disordered" evidence="4">
    <location>
        <begin position="731"/>
        <end position="751"/>
    </location>
</feature>
<protein>
    <recommendedName>
        <fullName evidence="5">RanBP2-type domain-containing protein</fullName>
    </recommendedName>
</protein>
<evidence type="ECO:0000256" key="3">
    <source>
        <dbReference type="ARBA" id="ARBA00022833"/>
    </source>
</evidence>
<dbReference type="Gene3D" id="4.10.1060.10">
    <property type="entry name" value="Zinc finger, RanBP2-type"/>
    <property type="match status" value="3"/>
</dbReference>
<accession>A0A5N6LNA3</accession>
<keyword evidence="1" id="KW-0479">Metal-binding</keyword>
<feature type="domain" description="RanBP2-type" evidence="5">
    <location>
        <begin position="501"/>
        <end position="527"/>
    </location>
</feature>
<dbReference type="SUPFAM" id="SSF56219">
    <property type="entry name" value="DNase I-like"/>
    <property type="match status" value="1"/>
</dbReference>
<dbReference type="PANTHER" id="PTHR12999:SF24">
    <property type="entry name" value="RANBP2-TYPE DOMAIN-CONTAINING PROTEIN"/>
    <property type="match status" value="1"/>
</dbReference>
<feature type="region of interest" description="Disordered" evidence="4">
    <location>
        <begin position="688"/>
        <end position="707"/>
    </location>
</feature>
<dbReference type="OrthoDB" id="1878647at2759"/>
<proteinExistence type="predicted"/>
<keyword evidence="3" id="KW-0862">Zinc</keyword>
<feature type="compositionally biased region" description="Basic and acidic residues" evidence="4">
    <location>
        <begin position="13"/>
        <end position="23"/>
    </location>
</feature>
<dbReference type="SMART" id="SM00547">
    <property type="entry name" value="ZnF_RBZ"/>
    <property type="match status" value="3"/>
</dbReference>
<name>A0A5N6LNA3_9ASTR</name>
<keyword evidence="7" id="KW-1185">Reference proteome</keyword>
<dbReference type="SUPFAM" id="SSF90209">
    <property type="entry name" value="Ran binding protein zinc finger-like"/>
    <property type="match status" value="3"/>
</dbReference>
<dbReference type="Gene3D" id="3.60.10.10">
    <property type="entry name" value="Endonuclease/exonuclease/phosphatase"/>
    <property type="match status" value="1"/>
</dbReference>
<organism evidence="6 7">
    <name type="scientific">Mikania micrantha</name>
    <name type="common">bitter vine</name>
    <dbReference type="NCBI Taxonomy" id="192012"/>
    <lineage>
        <taxon>Eukaryota</taxon>
        <taxon>Viridiplantae</taxon>
        <taxon>Streptophyta</taxon>
        <taxon>Embryophyta</taxon>
        <taxon>Tracheophyta</taxon>
        <taxon>Spermatophyta</taxon>
        <taxon>Magnoliopsida</taxon>
        <taxon>eudicotyledons</taxon>
        <taxon>Gunneridae</taxon>
        <taxon>Pentapetalae</taxon>
        <taxon>asterids</taxon>
        <taxon>campanulids</taxon>
        <taxon>Asterales</taxon>
        <taxon>Asteraceae</taxon>
        <taxon>Asteroideae</taxon>
        <taxon>Heliantheae alliance</taxon>
        <taxon>Eupatorieae</taxon>
        <taxon>Mikania</taxon>
    </lineage>
</organism>
<sequence>MTGGRKLAAGGAVKDRHGTKAEDTTTISGKSPFMFPLVGNMQSLERELINIKLKNLKLSVNIAKFDKKGMAQVRPALQKHGTMHMGGLECLITFTNIKESEFFLSNSQLWKKWFSSLEKWDGSFTPVERIAWLRVFGMPIQLWDANNFNKVASTFGRVVQSSDASMYDLNLTQDYVAVITNSMDPINVVVSVYWQSKRFNCRVVEERCEWVPDFVSNNSNPQSDSPMESVKSPCRSRKLPRRRAADSSKLFFNNDGGPFNNSRPKKRSRPNYEPEDSGIGSFPMGPMNQLDLNNSLDNISSVPETLVQAMANPLDGGEVGNGREASIDRSNCSQEISKIIDKNFILVIGTVMGYEDTFHIMNVYAPQEDREKELLWDKIECVKADKEGFWIIHGDFNEFKFDGVEAVIISALGSARRSGRADVGLASKLRVVKRAIKPWIKLKRLRNDERLISLQQEVCNFEQAAMQGVISGADKERWAEVDNRNSSAAKRARTDGGRREDDWTCPSCGNVNFSFRTTCNMRNCTQPRPADHSFKSAPKAMQAPQGYGSAASFGSPSSMYLPSYGSSLLNGSTVPPYDVGSAYHYNYGTRVSGGSPYRPLQISAPSPYSGGSLIGNNSGMYGIPQLLDRYGLGLPMGHSSMAPRPGFFPEEKGHKKDGKGDNDWTCPNCGNNNFSFRTVCNMRKCNTPKPGPQAGKPSNSFKSDTPDGSWKCNQCNNINYPFRTKCNRQNCGAEKPTDSQKSPSEEAAEENVQVFSGQFNLTDSFQHVPDRQK</sequence>
<dbReference type="InterPro" id="IPR036443">
    <property type="entry name" value="Znf_RanBP2_sf"/>
</dbReference>
<dbReference type="Pfam" id="PF00641">
    <property type="entry name" value="Zn_ribbon_RanBP"/>
    <property type="match status" value="3"/>
</dbReference>
<feature type="region of interest" description="Disordered" evidence="4">
    <location>
        <begin position="1"/>
        <end position="25"/>
    </location>
</feature>
<evidence type="ECO:0000313" key="7">
    <source>
        <dbReference type="Proteomes" id="UP000326396"/>
    </source>
</evidence>
<evidence type="ECO:0000259" key="5">
    <source>
        <dbReference type="SMART" id="SM00547"/>
    </source>
</evidence>
<gene>
    <name evidence="6" type="ORF">E3N88_40689</name>
</gene>
<dbReference type="Proteomes" id="UP000326396">
    <property type="component" value="Linkage Group LG9"/>
</dbReference>
<evidence type="ECO:0000256" key="4">
    <source>
        <dbReference type="SAM" id="MobiDB-lite"/>
    </source>
</evidence>
<feature type="domain" description="RanBP2-type" evidence="5">
    <location>
        <begin position="708"/>
        <end position="734"/>
    </location>
</feature>
<keyword evidence="2" id="KW-0863">Zinc-finger</keyword>
<dbReference type="InterPro" id="IPR036691">
    <property type="entry name" value="Endo/exonu/phosph_ase_sf"/>
</dbReference>
<dbReference type="InterPro" id="IPR001876">
    <property type="entry name" value="Znf_RanBP2"/>
</dbReference>
<dbReference type="FunFam" id="4.10.1060.10:FF:000020">
    <property type="entry name" value="ranBP2-type zinc finger protein At1g67325-like"/>
    <property type="match status" value="1"/>
</dbReference>
<dbReference type="GO" id="GO:0008270">
    <property type="term" value="F:zinc ion binding"/>
    <property type="evidence" value="ECO:0007669"/>
    <property type="project" value="UniProtKB-KW"/>
</dbReference>
<reference evidence="6 7" key="1">
    <citation type="submission" date="2019-05" db="EMBL/GenBank/DDBJ databases">
        <title>Mikania micrantha, genome provides insights into the molecular mechanism of rapid growth.</title>
        <authorList>
            <person name="Liu B."/>
        </authorList>
    </citation>
    <scope>NUCLEOTIDE SEQUENCE [LARGE SCALE GENOMIC DNA]</scope>
    <source>
        <strain evidence="6">NLD-2019</strain>
        <tissue evidence="6">Leaf</tissue>
    </source>
</reference>
<dbReference type="PANTHER" id="PTHR12999">
    <property type="entry name" value="ZINC FINGER RAN-BINDING DOMAIN-CONTAINING PROTEIN 2 ZRANB2-RELATED"/>
    <property type="match status" value="1"/>
</dbReference>